<dbReference type="EMBL" id="OW240917">
    <property type="protein sequence ID" value="CAH2300567.1"/>
    <property type="molecule type" value="Genomic_DNA"/>
</dbReference>
<sequence>MAAMLQTLRSSLREDYKEIAEDIRKEIQSLGTRTEAMENKTDDLCTANNEMADKIARMEVEQTDLKIKMADMEDRSRRKKLR</sequence>
<reference evidence="2" key="1">
    <citation type="submission" date="2022-03" db="EMBL/GenBank/DDBJ databases">
        <authorList>
            <person name="Alioto T."/>
            <person name="Alioto T."/>
            <person name="Gomez Garrido J."/>
        </authorList>
    </citation>
    <scope>NUCLEOTIDE SEQUENCE</scope>
</reference>
<keyword evidence="1" id="KW-0175">Coiled coil</keyword>
<dbReference type="Proteomes" id="UP001295444">
    <property type="component" value="Chromosome 06"/>
</dbReference>
<keyword evidence="3" id="KW-1185">Reference proteome</keyword>
<feature type="coiled-coil region" evidence="1">
    <location>
        <begin position="13"/>
        <end position="75"/>
    </location>
</feature>
<evidence type="ECO:0000313" key="3">
    <source>
        <dbReference type="Proteomes" id="UP001295444"/>
    </source>
</evidence>
<protein>
    <submittedName>
        <fullName evidence="2">Uncharacterized protein</fullName>
    </submittedName>
</protein>
<evidence type="ECO:0000256" key="1">
    <source>
        <dbReference type="SAM" id="Coils"/>
    </source>
</evidence>
<dbReference type="AlphaFoldDB" id="A0AAD1SHU4"/>
<accession>A0AAD1SHU4</accession>
<name>A0AAD1SHU4_PELCU</name>
<feature type="non-terminal residue" evidence="2">
    <location>
        <position position="82"/>
    </location>
</feature>
<gene>
    <name evidence="2" type="ORF">PECUL_23A050330</name>
</gene>
<organism evidence="2 3">
    <name type="scientific">Pelobates cultripes</name>
    <name type="common">Western spadefoot toad</name>
    <dbReference type="NCBI Taxonomy" id="61616"/>
    <lineage>
        <taxon>Eukaryota</taxon>
        <taxon>Metazoa</taxon>
        <taxon>Chordata</taxon>
        <taxon>Craniata</taxon>
        <taxon>Vertebrata</taxon>
        <taxon>Euteleostomi</taxon>
        <taxon>Amphibia</taxon>
        <taxon>Batrachia</taxon>
        <taxon>Anura</taxon>
        <taxon>Pelobatoidea</taxon>
        <taxon>Pelobatidae</taxon>
        <taxon>Pelobates</taxon>
    </lineage>
</organism>
<proteinExistence type="predicted"/>
<evidence type="ECO:0000313" key="2">
    <source>
        <dbReference type="EMBL" id="CAH2300567.1"/>
    </source>
</evidence>